<name>M2QSX9_CERS8</name>
<accession>M2QSX9</accession>
<evidence type="ECO:0000313" key="2">
    <source>
        <dbReference type="EMBL" id="EMD40143.1"/>
    </source>
</evidence>
<evidence type="ECO:0000256" key="1">
    <source>
        <dbReference type="SAM" id="SignalP"/>
    </source>
</evidence>
<proteinExistence type="predicted"/>
<dbReference type="AlphaFoldDB" id="M2QSX9"/>
<gene>
    <name evidence="2" type="ORF">CERSUDRAFT_92640</name>
</gene>
<reference evidence="2 3" key="1">
    <citation type="journal article" date="2012" name="Proc. Natl. Acad. Sci. U.S.A.">
        <title>Comparative genomics of Ceriporiopsis subvermispora and Phanerochaete chrysosporium provide insight into selective ligninolysis.</title>
        <authorList>
            <person name="Fernandez-Fueyo E."/>
            <person name="Ruiz-Duenas F.J."/>
            <person name="Ferreira P."/>
            <person name="Floudas D."/>
            <person name="Hibbett D.S."/>
            <person name="Canessa P."/>
            <person name="Larrondo L.F."/>
            <person name="James T.Y."/>
            <person name="Seelenfreund D."/>
            <person name="Lobos S."/>
            <person name="Polanco R."/>
            <person name="Tello M."/>
            <person name="Honda Y."/>
            <person name="Watanabe T."/>
            <person name="Watanabe T."/>
            <person name="Ryu J.S."/>
            <person name="Kubicek C.P."/>
            <person name="Schmoll M."/>
            <person name="Gaskell J."/>
            <person name="Hammel K.E."/>
            <person name="St John F.J."/>
            <person name="Vanden Wymelenberg A."/>
            <person name="Sabat G."/>
            <person name="Splinter BonDurant S."/>
            <person name="Syed K."/>
            <person name="Yadav J.S."/>
            <person name="Doddapaneni H."/>
            <person name="Subramanian V."/>
            <person name="Lavin J.L."/>
            <person name="Oguiza J.A."/>
            <person name="Perez G."/>
            <person name="Pisabarro A.G."/>
            <person name="Ramirez L."/>
            <person name="Santoyo F."/>
            <person name="Master E."/>
            <person name="Coutinho P.M."/>
            <person name="Henrissat B."/>
            <person name="Lombard V."/>
            <person name="Magnuson J.K."/>
            <person name="Kuees U."/>
            <person name="Hori C."/>
            <person name="Igarashi K."/>
            <person name="Samejima M."/>
            <person name="Held B.W."/>
            <person name="Barry K.W."/>
            <person name="LaButti K.M."/>
            <person name="Lapidus A."/>
            <person name="Lindquist E.A."/>
            <person name="Lucas S.M."/>
            <person name="Riley R."/>
            <person name="Salamov A.A."/>
            <person name="Hoffmeister D."/>
            <person name="Schwenk D."/>
            <person name="Hadar Y."/>
            <person name="Yarden O."/>
            <person name="de Vries R.P."/>
            <person name="Wiebenga A."/>
            <person name="Stenlid J."/>
            <person name="Eastwood D."/>
            <person name="Grigoriev I.V."/>
            <person name="Berka R.M."/>
            <person name="Blanchette R.A."/>
            <person name="Kersten P."/>
            <person name="Martinez A.T."/>
            <person name="Vicuna R."/>
            <person name="Cullen D."/>
        </authorList>
    </citation>
    <scope>NUCLEOTIDE SEQUENCE [LARGE SCALE GENOMIC DNA]</scope>
    <source>
        <strain evidence="2 3">B</strain>
    </source>
</reference>
<protein>
    <submittedName>
        <fullName evidence="2">Uncharacterized protein</fullName>
    </submittedName>
</protein>
<dbReference type="Proteomes" id="UP000016930">
    <property type="component" value="Unassembled WGS sequence"/>
</dbReference>
<sequence>MQLARSFTFQAACALAVALLALTATTSAAVLPKADAPDAREYFEPECCDW</sequence>
<feature type="signal peptide" evidence="1">
    <location>
        <begin position="1"/>
        <end position="28"/>
    </location>
</feature>
<keyword evidence="1" id="KW-0732">Signal</keyword>
<organism evidence="2 3">
    <name type="scientific">Ceriporiopsis subvermispora (strain B)</name>
    <name type="common">White-rot fungus</name>
    <name type="synonym">Gelatoporia subvermispora</name>
    <dbReference type="NCBI Taxonomy" id="914234"/>
    <lineage>
        <taxon>Eukaryota</taxon>
        <taxon>Fungi</taxon>
        <taxon>Dikarya</taxon>
        <taxon>Basidiomycota</taxon>
        <taxon>Agaricomycotina</taxon>
        <taxon>Agaricomycetes</taxon>
        <taxon>Polyporales</taxon>
        <taxon>Gelatoporiaceae</taxon>
        <taxon>Gelatoporia</taxon>
    </lineage>
</organism>
<dbReference type="EMBL" id="KB445793">
    <property type="protein sequence ID" value="EMD40143.1"/>
    <property type="molecule type" value="Genomic_DNA"/>
</dbReference>
<keyword evidence="3" id="KW-1185">Reference proteome</keyword>
<evidence type="ECO:0000313" key="3">
    <source>
        <dbReference type="Proteomes" id="UP000016930"/>
    </source>
</evidence>
<feature type="chain" id="PRO_5004023926" evidence="1">
    <location>
        <begin position="29"/>
        <end position="50"/>
    </location>
</feature>
<dbReference type="HOGENOM" id="CLU_3124897_0_0_1"/>